<keyword evidence="5 6" id="KW-0472">Membrane</keyword>
<feature type="transmembrane region" description="Helical" evidence="6">
    <location>
        <begin position="120"/>
        <end position="138"/>
    </location>
</feature>
<proteinExistence type="predicted"/>
<dbReference type="EMBL" id="BAAAZO010000001">
    <property type="protein sequence ID" value="GAA3595153.1"/>
    <property type="molecule type" value="Genomic_DNA"/>
</dbReference>
<feature type="transmembrane region" description="Helical" evidence="6">
    <location>
        <begin position="177"/>
        <end position="199"/>
    </location>
</feature>
<dbReference type="PANTHER" id="PTHR43124:SF3">
    <property type="entry name" value="CHLORAMPHENICOL EFFLUX PUMP RV0191"/>
    <property type="match status" value="1"/>
</dbReference>
<feature type="transmembrane region" description="Helical" evidence="6">
    <location>
        <begin position="59"/>
        <end position="79"/>
    </location>
</feature>
<dbReference type="InterPro" id="IPR011701">
    <property type="entry name" value="MFS"/>
</dbReference>
<evidence type="ECO:0000256" key="3">
    <source>
        <dbReference type="ARBA" id="ARBA00022692"/>
    </source>
</evidence>
<feature type="transmembrane region" description="Helical" evidence="6">
    <location>
        <begin position="228"/>
        <end position="250"/>
    </location>
</feature>
<dbReference type="Proteomes" id="UP001501074">
    <property type="component" value="Unassembled WGS sequence"/>
</dbReference>
<comment type="caution">
    <text evidence="8">The sequence shown here is derived from an EMBL/GenBank/DDBJ whole genome shotgun (WGS) entry which is preliminary data.</text>
</comment>
<feature type="transmembrane region" description="Helical" evidence="6">
    <location>
        <begin position="376"/>
        <end position="398"/>
    </location>
</feature>
<dbReference type="RefSeq" id="WP_231484306.1">
    <property type="nucleotide sequence ID" value="NZ_BAAAZO010000001.1"/>
</dbReference>
<comment type="subcellular location">
    <subcellularLocation>
        <location evidence="1">Cell membrane</location>
        <topology evidence="1">Multi-pass membrane protein</topology>
    </subcellularLocation>
</comment>
<name>A0ABP6Z4B1_9ACTN</name>
<keyword evidence="2" id="KW-1003">Cell membrane</keyword>
<sequence length="423" mass="43532">MSSPTRTPQLPDSTTTVPDRPNYAALTVLATCSFIYVTAEVLPVGLLPQISAGLDVTEAQVGLLLTSYAAVAAVTTIPMTALTMRFTRNRLLAGTLAVFVAAQLVAAFAPSLTILSVTRIFSAAAHGVFWAIVAPIAARLAPPGQSGKATAVVFTGSSLAMVLGAPIATVVGQATSWRVAVASVGGVGALSLICFLIVVPRLPVLPRDAAKTLGSQLGAAARQIRSRATLPGCLITLTAVVGQFAAYTYIAPLVRRDGGLDGRGLALLLLGFGVAGVLGNIIAGRFIDRRPDLVMMTIFGGMAASMAVLVGTPGLVVTVIAVLFWGLASSPMSLSLQAAVIRRAPRSQDAAASVQVVAFQIGIGSGALIGERLYGHGYLALLPLLGAIMTALALVLAYRAKETFPRHPVPHVDATHQPPPAPR</sequence>
<dbReference type="InterPro" id="IPR036259">
    <property type="entry name" value="MFS_trans_sf"/>
</dbReference>
<evidence type="ECO:0000256" key="5">
    <source>
        <dbReference type="ARBA" id="ARBA00023136"/>
    </source>
</evidence>
<evidence type="ECO:0000313" key="8">
    <source>
        <dbReference type="EMBL" id="GAA3595153.1"/>
    </source>
</evidence>
<gene>
    <name evidence="8" type="ORF">GCM10022223_07840</name>
</gene>
<dbReference type="InterPro" id="IPR050189">
    <property type="entry name" value="MFS_Efflux_Transporters"/>
</dbReference>
<dbReference type="SUPFAM" id="SSF103473">
    <property type="entry name" value="MFS general substrate transporter"/>
    <property type="match status" value="1"/>
</dbReference>
<evidence type="ECO:0000313" key="9">
    <source>
        <dbReference type="Proteomes" id="UP001501074"/>
    </source>
</evidence>
<feature type="transmembrane region" description="Helical" evidence="6">
    <location>
        <begin position="316"/>
        <end position="338"/>
    </location>
</feature>
<evidence type="ECO:0000259" key="7">
    <source>
        <dbReference type="PROSITE" id="PS50850"/>
    </source>
</evidence>
<dbReference type="PANTHER" id="PTHR43124">
    <property type="entry name" value="PURINE EFFLUX PUMP PBUE"/>
    <property type="match status" value="1"/>
</dbReference>
<keyword evidence="3 6" id="KW-0812">Transmembrane</keyword>
<evidence type="ECO:0000256" key="4">
    <source>
        <dbReference type="ARBA" id="ARBA00022989"/>
    </source>
</evidence>
<evidence type="ECO:0000256" key="2">
    <source>
        <dbReference type="ARBA" id="ARBA00022475"/>
    </source>
</evidence>
<feature type="domain" description="Major facilitator superfamily (MFS) profile" evidence="7">
    <location>
        <begin position="25"/>
        <end position="404"/>
    </location>
</feature>
<reference evidence="9" key="1">
    <citation type="journal article" date="2019" name="Int. J. Syst. Evol. Microbiol.">
        <title>The Global Catalogue of Microorganisms (GCM) 10K type strain sequencing project: providing services to taxonomists for standard genome sequencing and annotation.</title>
        <authorList>
            <consortium name="The Broad Institute Genomics Platform"/>
            <consortium name="The Broad Institute Genome Sequencing Center for Infectious Disease"/>
            <person name="Wu L."/>
            <person name="Ma J."/>
        </authorList>
    </citation>
    <scope>NUCLEOTIDE SEQUENCE [LARGE SCALE GENOMIC DNA]</scope>
    <source>
        <strain evidence="9">JCM 16902</strain>
    </source>
</reference>
<feature type="transmembrane region" description="Helical" evidence="6">
    <location>
        <begin position="21"/>
        <end position="39"/>
    </location>
</feature>
<dbReference type="CDD" id="cd17324">
    <property type="entry name" value="MFS_NepI_like"/>
    <property type="match status" value="1"/>
</dbReference>
<feature type="transmembrane region" description="Helical" evidence="6">
    <location>
        <begin position="91"/>
        <end position="114"/>
    </location>
</feature>
<evidence type="ECO:0000256" key="6">
    <source>
        <dbReference type="SAM" id="Phobius"/>
    </source>
</evidence>
<dbReference type="PROSITE" id="PS50850">
    <property type="entry name" value="MFS"/>
    <property type="match status" value="1"/>
</dbReference>
<protein>
    <submittedName>
        <fullName evidence="8">MFS transporter</fullName>
    </submittedName>
</protein>
<feature type="transmembrane region" description="Helical" evidence="6">
    <location>
        <begin position="150"/>
        <end position="171"/>
    </location>
</feature>
<dbReference type="InterPro" id="IPR020846">
    <property type="entry name" value="MFS_dom"/>
</dbReference>
<organism evidence="8 9">
    <name type="scientific">Kineosporia mesophila</name>
    <dbReference type="NCBI Taxonomy" id="566012"/>
    <lineage>
        <taxon>Bacteria</taxon>
        <taxon>Bacillati</taxon>
        <taxon>Actinomycetota</taxon>
        <taxon>Actinomycetes</taxon>
        <taxon>Kineosporiales</taxon>
        <taxon>Kineosporiaceae</taxon>
        <taxon>Kineosporia</taxon>
    </lineage>
</organism>
<accession>A0ABP6Z4B1</accession>
<keyword evidence="4 6" id="KW-1133">Transmembrane helix</keyword>
<feature type="transmembrane region" description="Helical" evidence="6">
    <location>
        <begin position="262"/>
        <end position="281"/>
    </location>
</feature>
<dbReference type="Pfam" id="PF07690">
    <property type="entry name" value="MFS_1"/>
    <property type="match status" value="1"/>
</dbReference>
<evidence type="ECO:0000256" key="1">
    <source>
        <dbReference type="ARBA" id="ARBA00004651"/>
    </source>
</evidence>
<dbReference type="Gene3D" id="1.20.1250.20">
    <property type="entry name" value="MFS general substrate transporter like domains"/>
    <property type="match status" value="1"/>
</dbReference>
<keyword evidence="9" id="KW-1185">Reference proteome</keyword>